<keyword evidence="4" id="KW-1185">Reference proteome</keyword>
<comment type="caution">
    <text evidence="3">The sequence shown here is derived from an EMBL/GenBank/DDBJ whole genome shotgun (WGS) entry which is preliminary data.</text>
</comment>
<feature type="compositionally biased region" description="Low complexity" evidence="1">
    <location>
        <begin position="186"/>
        <end position="200"/>
    </location>
</feature>
<organism evidence="3 4">
    <name type="scientific">Bambusicola thoracicus</name>
    <name type="common">Chinese bamboo-partridge</name>
    <name type="synonym">Perdix thoracica</name>
    <dbReference type="NCBI Taxonomy" id="9083"/>
    <lineage>
        <taxon>Eukaryota</taxon>
        <taxon>Metazoa</taxon>
        <taxon>Chordata</taxon>
        <taxon>Craniata</taxon>
        <taxon>Vertebrata</taxon>
        <taxon>Euteleostomi</taxon>
        <taxon>Archelosauria</taxon>
        <taxon>Archosauria</taxon>
        <taxon>Dinosauria</taxon>
        <taxon>Saurischia</taxon>
        <taxon>Theropoda</taxon>
        <taxon>Coelurosauria</taxon>
        <taxon>Aves</taxon>
        <taxon>Neognathae</taxon>
        <taxon>Galloanserae</taxon>
        <taxon>Galliformes</taxon>
        <taxon>Phasianidae</taxon>
        <taxon>Perdicinae</taxon>
        <taxon>Bambusicola</taxon>
    </lineage>
</organism>
<dbReference type="Proteomes" id="UP000237246">
    <property type="component" value="Unassembled WGS sequence"/>
</dbReference>
<accession>A0A2P4SV48</accession>
<feature type="compositionally biased region" description="Basic residues" evidence="1">
    <location>
        <begin position="201"/>
        <end position="213"/>
    </location>
</feature>
<evidence type="ECO:0000259" key="2">
    <source>
        <dbReference type="Pfam" id="PF26054"/>
    </source>
</evidence>
<dbReference type="EMBL" id="PPHD01021248">
    <property type="protein sequence ID" value="POI27994.1"/>
    <property type="molecule type" value="Genomic_DNA"/>
</dbReference>
<proteinExistence type="predicted"/>
<feature type="region of interest" description="Disordered" evidence="1">
    <location>
        <begin position="90"/>
        <end position="315"/>
    </location>
</feature>
<dbReference type="Gene3D" id="3.30.40.10">
    <property type="entry name" value="Zinc/RING finger domain, C3HC4 (zinc finger)"/>
    <property type="match status" value="1"/>
</dbReference>
<evidence type="ECO:0000313" key="3">
    <source>
        <dbReference type="EMBL" id="POI27994.1"/>
    </source>
</evidence>
<dbReference type="InterPro" id="IPR011011">
    <property type="entry name" value="Znf_FYVE_PHD"/>
</dbReference>
<protein>
    <recommendedName>
        <fullName evidence="2">PHF7/G2E3-like PHD zinc finger domain-containing protein</fullName>
    </recommendedName>
</protein>
<feature type="compositionally biased region" description="Low complexity" evidence="1">
    <location>
        <begin position="216"/>
        <end position="238"/>
    </location>
</feature>
<reference evidence="3 4" key="1">
    <citation type="submission" date="2018-01" db="EMBL/GenBank/DDBJ databases">
        <title>Comparison of the Chinese Bamboo Partridge and Red Junglefowl genome sequences highlights the importance of demography in genome evolution.</title>
        <authorList>
            <person name="Tiley G.P."/>
            <person name="Kimball R.T."/>
            <person name="Braun E.L."/>
            <person name="Burleigh J.G."/>
        </authorList>
    </citation>
    <scope>NUCLEOTIDE SEQUENCE [LARGE SCALE GENOMIC DNA]</scope>
    <source>
        <strain evidence="3">RTK389</strain>
        <tissue evidence="3">Blood</tissue>
    </source>
</reference>
<evidence type="ECO:0000313" key="4">
    <source>
        <dbReference type="Proteomes" id="UP000237246"/>
    </source>
</evidence>
<dbReference type="Pfam" id="PF26054">
    <property type="entry name" value="PHD_G2E3"/>
    <property type="match status" value="1"/>
</dbReference>
<gene>
    <name evidence="3" type="ORF">CIB84_008256</name>
</gene>
<dbReference type="InterPro" id="IPR013083">
    <property type="entry name" value="Znf_RING/FYVE/PHD"/>
</dbReference>
<sequence>MEHQSRAGCSLPWLSPSSQPQPVCFPRPWRLLLCSSCAAEGIHWACSFWATHTRCDTWECNSCAGAGTASQANSDLAICSTSGQMALGPANNFSQPGNVSPGPNSQAAMGPSCSSQLPELSVQPRVPAAEQRTTRSTSSEERDTSQQHRGRGGRRQAPAAGMRSPRSSLAAAPRKRPRQRGPSQTRSRSPLQGQGSGSQSRPRRHYGGSHTKVRGAQSSTRTSAAPAPSRSSRPSLLPARRRQSRQRGQARTRSRSPVGCRASTSRRQRGPARARSRSRGPARAQSHSLIQHQRRCPHSRVPSPPDGCAPKQQSK</sequence>
<dbReference type="InterPro" id="IPR059102">
    <property type="entry name" value="PHD_PHF7/G2E3-like"/>
</dbReference>
<feature type="domain" description="PHF7/G2E3-like PHD zinc finger" evidence="2">
    <location>
        <begin position="27"/>
        <end position="64"/>
    </location>
</feature>
<feature type="compositionally biased region" description="Polar residues" evidence="1">
    <location>
        <begin position="91"/>
        <end position="118"/>
    </location>
</feature>
<feature type="compositionally biased region" description="Basic residues" evidence="1">
    <location>
        <begin position="239"/>
        <end position="254"/>
    </location>
</feature>
<dbReference type="AlphaFoldDB" id="A0A2P4SV48"/>
<evidence type="ECO:0000256" key="1">
    <source>
        <dbReference type="SAM" id="MobiDB-lite"/>
    </source>
</evidence>
<dbReference type="SUPFAM" id="SSF57903">
    <property type="entry name" value="FYVE/PHD zinc finger"/>
    <property type="match status" value="1"/>
</dbReference>
<name>A0A2P4SV48_BAMTH</name>
<feature type="compositionally biased region" description="Basic residues" evidence="1">
    <location>
        <begin position="264"/>
        <end position="280"/>
    </location>
</feature>